<evidence type="ECO:0000256" key="2">
    <source>
        <dbReference type="ARBA" id="ARBA00012387"/>
    </source>
</evidence>
<dbReference type="InterPro" id="IPR011051">
    <property type="entry name" value="RmlC_Cupin_sf"/>
</dbReference>
<keyword evidence="9" id="KW-0342">GTP-binding</keyword>
<dbReference type="SUPFAM" id="SSF53756">
    <property type="entry name" value="UDP-Glycosyltransferase/glycogen phosphorylase"/>
    <property type="match status" value="1"/>
</dbReference>
<dbReference type="InterPro" id="IPR014710">
    <property type="entry name" value="RmlC-like_jellyroll"/>
</dbReference>
<dbReference type="SUPFAM" id="SSF51182">
    <property type="entry name" value="RmlC-like cupins"/>
    <property type="match status" value="1"/>
</dbReference>
<evidence type="ECO:0000256" key="11">
    <source>
        <dbReference type="SAM" id="Coils"/>
    </source>
</evidence>
<dbReference type="GO" id="GO:0000271">
    <property type="term" value="P:polysaccharide biosynthetic process"/>
    <property type="evidence" value="ECO:0007669"/>
    <property type="project" value="InterPro"/>
</dbReference>
<dbReference type="GO" id="GO:0051287">
    <property type="term" value="F:NAD binding"/>
    <property type="evidence" value="ECO:0007669"/>
    <property type="project" value="InterPro"/>
</dbReference>
<dbReference type="Pfam" id="PF22640">
    <property type="entry name" value="ManC_GMP_beta-helix"/>
    <property type="match status" value="1"/>
</dbReference>
<dbReference type="InterPro" id="IPR008927">
    <property type="entry name" value="6-PGluconate_DH-like_C_sf"/>
</dbReference>
<evidence type="ECO:0000256" key="5">
    <source>
        <dbReference type="ARBA" id="ARBA00022695"/>
    </source>
</evidence>
<dbReference type="InterPro" id="IPR017476">
    <property type="entry name" value="UDP-Glc/GDP-Man"/>
</dbReference>
<comment type="caution">
    <text evidence="13">The sequence shown here is derived from an EMBL/GenBank/DDBJ whole genome shotgun (WGS) entry which is preliminary data.</text>
</comment>
<dbReference type="PIRSF" id="PIRSF500136">
    <property type="entry name" value="UDP_ManNAc_DH"/>
    <property type="match status" value="1"/>
</dbReference>
<evidence type="ECO:0000256" key="1">
    <source>
        <dbReference type="ARBA" id="ARBA00006115"/>
    </source>
</evidence>
<dbReference type="InterPro" id="IPR051161">
    <property type="entry name" value="Mannose-6P_isomerase_type2"/>
</dbReference>
<dbReference type="CDD" id="cd03786">
    <property type="entry name" value="GTB_UDP-GlcNAc_2-Epimerase"/>
    <property type="match status" value="1"/>
</dbReference>
<keyword evidence="14" id="KW-1185">Reference proteome</keyword>
<feature type="coiled-coil region" evidence="11">
    <location>
        <begin position="153"/>
        <end position="187"/>
    </location>
</feature>
<dbReference type="InterPro" id="IPR029044">
    <property type="entry name" value="Nucleotide-diphossugar_trans"/>
</dbReference>
<dbReference type="NCBIfam" id="TIGR00236">
    <property type="entry name" value="wecB"/>
    <property type="match status" value="1"/>
</dbReference>
<evidence type="ECO:0000256" key="3">
    <source>
        <dbReference type="ARBA" id="ARBA00015132"/>
    </source>
</evidence>
<dbReference type="Gene3D" id="2.60.120.10">
    <property type="entry name" value="Jelly Rolls"/>
    <property type="match status" value="1"/>
</dbReference>
<reference evidence="13" key="1">
    <citation type="submission" date="2023-06" db="EMBL/GenBank/DDBJ databases">
        <authorList>
            <person name="Delattre M."/>
        </authorList>
    </citation>
    <scope>NUCLEOTIDE SEQUENCE</scope>
    <source>
        <strain evidence="13">AF72</strain>
    </source>
</reference>
<dbReference type="InterPro" id="IPR003331">
    <property type="entry name" value="UDP_GlcNAc_Epimerase_2_dom"/>
</dbReference>
<evidence type="ECO:0000256" key="7">
    <source>
        <dbReference type="ARBA" id="ARBA00023002"/>
    </source>
</evidence>
<evidence type="ECO:0000259" key="12">
    <source>
        <dbReference type="SMART" id="SM00984"/>
    </source>
</evidence>
<dbReference type="InterPro" id="IPR014026">
    <property type="entry name" value="UDP-Glc/GDP-Man_DH_dimer"/>
</dbReference>
<dbReference type="Pfam" id="PF03721">
    <property type="entry name" value="UDPG_MGDP_dh_N"/>
    <property type="match status" value="1"/>
</dbReference>
<dbReference type="Gene3D" id="3.90.550.10">
    <property type="entry name" value="Spore Coat Polysaccharide Biosynthesis Protein SpsA, Chain A"/>
    <property type="match status" value="1"/>
</dbReference>
<evidence type="ECO:0000256" key="9">
    <source>
        <dbReference type="ARBA" id="ARBA00023134"/>
    </source>
</evidence>
<dbReference type="Pfam" id="PF00984">
    <property type="entry name" value="UDPG_MGDP_dh"/>
    <property type="match status" value="1"/>
</dbReference>
<dbReference type="SMART" id="SM00984">
    <property type="entry name" value="UDPG_MGDP_dh_C"/>
    <property type="match status" value="1"/>
</dbReference>
<dbReference type="EMBL" id="CATQJA010000003">
    <property type="protein sequence ID" value="CAJ0557322.1"/>
    <property type="molecule type" value="Genomic_DNA"/>
</dbReference>
<comment type="similarity">
    <text evidence="1">Belongs to the mannose-6-phosphate isomerase type 2 family.</text>
</comment>
<keyword evidence="11" id="KW-0175">Coiled coil</keyword>
<evidence type="ECO:0000313" key="13">
    <source>
        <dbReference type="EMBL" id="CAJ0557322.1"/>
    </source>
</evidence>
<organism evidence="13 14">
    <name type="scientific">Mesorhabditis spiculigera</name>
    <dbReference type="NCBI Taxonomy" id="96644"/>
    <lineage>
        <taxon>Eukaryota</taxon>
        <taxon>Metazoa</taxon>
        <taxon>Ecdysozoa</taxon>
        <taxon>Nematoda</taxon>
        <taxon>Chromadorea</taxon>
        <taxon>Rhabditida</taxon>
        <taxon>Rhabditina</taxon>
        <taxon>Rhabditomorpha</taxon>
        <taxon>Rhabditoidea</taxon>
        <taxon>Rhabditidae</taxon>
        <taxon>Mesorhabditinae</taxon>
        <taxon>Mesorhabditis</taxon>
    </lineage>
</organism>
<dbReference type="Pfam" id="PF00483">
    <property type="entry name" value="NTP_transferase"/>
    <property type="match status" value="1"/>
</dbReference>
<proteinExistence type="inferred from homology"/>
<dbReference type="GO" id="GO:0016628">
    <property type="term" value="F:oxidoreductase activity, acting on the CH-CH group of donors, NAD or NADP as acceptor"/>
    <property type="evidence" value="ECO:0007669"/>
    <property type="project" value="InterPro"/>
</dbReference>
<dbReference type="SUPFAM" id="SSF53448">
    <property type="entry name" value="Nucleotide-diphospho-sugar transferases"/>
    <property type="match status" value="1"/>
</dbReference>
<keyword evidence="4" id="KW-0808">Transferase</keyword>
<dbReference type="Pfam" id="PF01050">
    <property type="entry name" value="MannoseP_isomer"/>
    <property type="match status" value="1"/>
</dbReference>
<keyword evidence="6" id="KW-0547">Nucleotide-binding</keyword>
<dbReference type="InterPro" id="IPR054566">
    <property type="entry name" value="ManC/GMP-like_b-helix"/>
</dbReference>
<name>A0AA36C2L5_9BILA</name>
<dbReference type="Proteomes" id="UP001177023">
    <property type="component" value="Unassembled WGS sequence"/>
</dbReference>
<keyword evidence="8" id="KW-0520">NAD</keyword>
<dbReference type="Gene3D" id="1.10.1040.10">
    <property type="entry name" value="N-(1-d-carboxylethyl)-l-norvaline Dehydrogenase, domain 2"/>
    <property type="match status" value="1"/>
</dbReference>
<dbReference type="InterPro" id="IPR005835">
    <property type="entry name" value="NTP_transferase_dom"/>
</dbReference>
<dbReference type="InterPro" id="IPR001538">
    <property type="entry name" value="Man6P_isomerase-2_C"/>
</dbReference>
<dbReference type="GO" id="GO:0005525">
    <property type="term" value="F:GTP binding"/>
    <property type="evidence" value="ECO:0007669"/>
    <property type="project" value="UniProtKB-KW"/>
</dbReference>
<dbReference type="GO" id="GO:0009298">
    <property type="term" value="P:GDP-mannose biosynthetic process"/>
    <property type="evidence" value="ECO:0007669"/>
    <property type="project" value="TreeGrafter"/>
</dbReference>
<dbReference type="InterPro" id="IPR028359">
    <property type="entry name" value="UDP_ManNAc/GlcNAc_DH"/>
</dbReference>
<feature type="non-terminal residue" evidence="13">
    <location>
        <position position="1"/>
    </location>
</feature>
<dbReference type="CDD" id="cd02509">
    <property type="entry name" value="GDP-M1P_Guanylyltransferase"/>
    <property type="match status" value="1"/>
</dbReference>
<evidence type="ECO:0000256" key="10">
    <source>
        <dbReference type="ARBA" id="ARBA00047343"/>
    </source>
</evidence>
<dbReference type="FunFam" id="3.40.50.720:FF:000139">
    <property type="entry name" value="UDP-N-acetyl-D-mannosamine dehydrogenase"/>
    <property type="match status" value="1"/>
</dbReference>
<dbReference type="Pfam" id="PF02350">
    <property type="entry name" value="Epimerase_2"/>
    <property type="match status" value="1"/>
</dbReference>
<dbReference type="SUPFAM" id="SSF52413">
    <property type="entry name" value="UDP-glucose/GDP-mannose dehydrogenase C-terminal domain"/>
    <property type="match status" value="1"/>
</dbReference>
<gene>
    <name evidence="13" type="ORF">MSPICULIGERA_LOCUS80</name>
</gene>
<dbReference type="InterPro" id="IPR006375">
    <property type="entry name" value="Man1P_GuaTrfase/Man6P_Isoase"/>
</dbReference>
<dbReference type="SUPFAM" id="SSF160355">
    <property type="entry name" value="Bacterial polysaccharide co-polymerase-like"/>
    <property type="match status" value="1"/>
</dbReference>
<feature type="domain" description="UDP-glucose/GDP-mannose dehydrogenase C-terminal" evidence="12">
    <location>
        <begin position="987"/>
        <end position="1071"/>
    </location>
</feature>
<accession>A0AA36C2L5</accession>
<comment type="catalytic activity">
    <reaction evidence="10">
        <text>alpha-D-mannose 1-phosphate + GTP + H(+) = GDP-alpha-D-mannose + diphosphate</text>
        <dbReference type="Rhea" id="RHEA:15229"/>
        <dbReference type="ChEBI" id="CHEBI:15378"/>
        <dbReference type="ChEBI" id="CHEBI:33019"/>
        <dbReference type="ChEBI" id="CHEBI:37565"/>
        <dbReference type="ChEBI" id="CHEBI:57527"/>
        <dbReference type="ChEBI" id="CHEBI:58409"/>
        <dbReference type="EC" id="2.7.7.13"/>
    </reaction>
</comment>
<dbReference type="Gene3D" id="3.40.50.720">
    <property type="entry name" value="NAD(P)-binding Rossmann-like Domain"/>
    <property type="match status" value="1"/>
</dbReference>
<keyword evidence="7" id="KW-0560">Oxidoreductase</keyword>
<evidence type="ECO:0000313" key="14">
    <source>
        <dbReference type="Proteomes" id="UP001177023"/>
    </source>
</evidence>
<evidence type="ECO:0000256" key="4">
    <source>
        <dbReference type="ARBA" id="ARBA00022679"/>
    </source>
</evidence>
<dbReference type="NCBIfam" id="TIGR01479">
    <property type="entry name" value="GMP_PMI"/>
    <property type="match status" value="1"/>
</dbReference>
<dbReference type="GO" id="GO:0004475">
    <property type="term" value="F:mannose-1-phosphate guanylyltransferase (GTP) activity"/>
    <property type="evidence" value="ECO:0007669"/>
    <property type="project" value="UniProtKB-EC"/>
</dbReference>
<dbReference type="EC" id="2.7.7.13" evidence="2"/>
<dbReference type="InterPro" id="IPR049577">
    <property type="entry name" value="GMPP_N"/>
</dbReference>
<evidence type="ECO:0000256" key="6">
    <source>
        <dbReference type="ARBA" id="ARBA00022741"/>
    </source>
</evidence>
<dbReference type="SUPFAM" id="SSF51735">
    <property type="entry name" value="NAD(P)-binding Rossmann-fold domains"/>
    <property type="match status" value="1"/>
</dbReference>
<dbReference type="FunFam" id="2.60.120.10:FF:000032">
    <property type="entry name" value="Mannose-1-phosphate guanylyltransferase/mannose-6-phosphate isomerase"/>
    <property type="match status" value="1"/>
</dbReference>
<dbReference type="GO" id="GO:0016616">
    <property type="term" value="F:oxidoreductase activity, acting on the CH-OH group of donors, NAD or NADP as acceptor"/>
    <property type="evidence" value="ECO:0007669"/>
    <property type="project" value="InterPro"/>
</dbReference>
<dbReference type="Gene3D" id="3.40.50.2000">
    <property type="entry name" value="Glycogen Phosphorylase B"/>
    <property type="match status" value="2"/>
</dbReference>
<sequence length="1465" mass="161802">MEDSSYKEHQEGLGVKMSTATQYHHGAPGRRISQGAGWQVDKFQTSTSSITAFSEGDADTRLFFNSPEQAPHMGQTALYKQLKLFEKFVRPGQTLEQSFQEFNHDSIRLILPDADKKNSLSAYIKLEMMYPKGVDGVSILNGFVDYAIATSLRESDSLRRAQLQDELKALRSQLKTLRSDRIAQLNEAIGIARSLGIQKPATPSSLGESAVTGAGSVMRTEVNNQQIPLYFMGVDALKAELAALQSRKSDDFTESRIAQIAKELQLLASNREIFRLSGLNIDMAKLKLVSIDQQALEPLVPSSPNRPLIILLGLLFGAIAAIALNADERFEAKICVTGQHREMLDQVLELFKLEPDFDLNIMKSGQDLTDVTTGILQGMKEIFRTYRPDIVLVHGDTATTFATTLAAYYQQIPVAHIEAGLRTGNLYSPWPEEANRKLTGALACLHFAPTERSEQNLLREGVAPDAIHVTGNTVIDALLEVVQKLESNEQLKQKFSQQFAFLPTQRRVILVTGHRRESFGDGFERICSSLATIAHEFDDVEIVYPVHLNPNVREPVNRLLAGIKNIHLIEPLDYLPFVYLMNRSYLILTDSGGVQEEAPSLGKPVLVMRDTTERPEAIEAGTVRLVGTEKDKIVHHLRELLLDQKAYEEMSFAHNPYGDGLVMEFSTISVIGLGYIGLPTAAVFAARKLKVIGVDVNQKAVDTINGGQIHIVEPDLDIVVHAAVTEGYLRASTRPEPADAFLIAVPTPFKDGHAPDLSYIESASKSIAPVLKKGDLVILESTSPVGATEKMASWLAEARPDLTFPQTHGEASDVRVAHCPERVLPGHVLRELVQNDRVIGGMTPKCSDAATRLYKLFVEGECIITNARTAEMCKLTENSFRDVNIAFANELSMICDKFDVDVWELIKLANRHPRVNILQPGPGVGGHCIAVDPWFIVSQADGQAKLIKTAREVNDSKPSWVIEKVDAAVADHLSSHPEKSEKDIVIACFGLAFKPDIDDLRESPSLEITKNISNRHAGKVIVQAIARLLKIGGQGSDLLAPCIVANDEHRFLCLDQIREMSVSKAVVILEPVGRNTAPALTLAALYARDEVGQEVDPVLVVVPADQMILDIQAFTDTVSKAIDVAKDGSIVILGITPDRPETGYGYIHSADPSNVKRVDAFVEKPERSTAEKYLEDGSYFWNSGIFVLRASVWLKALSAFRRDIFDATEAAWKGRVQDNGFIRPQLEAFSLIPPESIDYAVIEHCAKTPSAGLKLKMLTMDAGWSDLGAWDAVWRSSEKDEKQNATHGDVIIDSSSNTLVYASHRLVTAVGLENIVIVETPDAVLVADKDRSQGVKAIVEALNVKARPESKLHRRVHRPWGWYDSIDSGSRFQVKRILVKPKATLSLQKHYHRAEHWIVVSGTAEVTCEDRVFQLNENQSTYIPIGHVHRLSNPGTIPLEIIEVQSGTYLGEDDIVRFDDTYGRV</sequence>
<dbReference type="InterPro" id="IPR036291">
    <property type="entry name" value="NAD(P)-bd_dom_sf"/>
</dbReference>
<dbReference type="NCBIfam" id="TIGR03026">
    <property type="entry name" value="NDP-sugDHase"/>
    <property type="match status" value="1"/>
</dbReference>
<dbReference type="SUPFAM" id="SSF48179">
    <property type="entry name" value="6-phosphogluconate dehydrogenase C-terminal domain-like"/>
    <property type="match status" value="1"/>
</dbReference>
<dbReference type="Gene3D" id="3.30.1890.10">
    <property type="entry name" value="FepE-like"/>
    <property type="match status" value="1"/>
</dbReference>
<dbReference type="PIRSF" id="PIRSF000124">
    <property type="entry name" value="UDPglc_GDPman_dh"/>
    <property type="match status" value="1"/>
</dbReference>
<dbReference type="InterPro" id="IPR036220">
    <property type="entry name" value="UDP-Glc/GDP-Man_DH_C_sf"/>
</dbReference>
<protein>
    <recommendedName>
        <fullName evidence="3">UDP-glucose 6-dehydrogenase</fullName>
        <ecNumber evidence="2">2.7.7.13</ecNumber>
    </recommendedName>
</protein>
<dbReference type="PANTHER" id="PTHR46390">
    <property type="entry name" value="MANNOSE-1-PHOSPHATE GUANYLYLTRANSFERASE"/>
    <property type="match status" value="1"/>
</dbReference>
<dbReference type="InterPro" id="IPR013328">
    <property type="entry name" value="6PGD_dom2"/>
</dbReference>
<dbReference type="NCBIfam" id="NF008286">
    <property type="entry name" value="PRK11064.1"/>
    <property type="match status" value="1"/>
</dbReference>
<dbReference type="PANTHER" id="PTHR46390:SF1">
    <property type="entry name" value="MANNOSE-1-PHOSPHATE GUANYLYLTRANSFERASE"/>
    <property type="match status" value="1"/>
</dbReference>
<evidence type="ECO:0000256" key="8">
    <source>
        <dbReference type="ARBA" id="ARBA00023027"/>
    </source>
</evidence>
<keyword evidence="5" id="KW-0548">Nucleotidyltransferase</keyword>
<dbReference type="InterPro" id="IPR014027">
    <property type="entry name" value="UDP-Glc/GDP-Man_DH_C"/>
</dbReference>
<dbReference type="InterPro" id="IPR029767">
    <property type="entry name" value="WecB-like"/>
</dbReference>
<dbReference type="InterPro" id="IPR001732">
    <property type="entry name" value="UDP-Glc/GDP-Man_DH_N"/>
</dbReference>
<dbReference type="CDD" id="cd02213">
    <property type="entry name" value="cupin_PMI_typeII_C"/>
    <property type="match status" value="1"/>
</dbReference>